<sequence length="203" mass="22145">MPPAFLFKPYFFSVTAISPLFHLSPVTPNNANLGWAPSCTTPDCLPTASWSTSAINATLSFQYWGPDLALDGSVEGSMNIQFLHNGEQPPWDPSGDTLFSFHGSPLDNYDLHNVTLKVLDVSPDARLTVTRARVNTSLLADVLVPVDRWIVPSNADRLKYTGFVQQASAVQAKTGTSSTYTSSTAGSSMSMRFESPHLWTVWS</sequence>
<gene>
    <name evidence="1" type="ORF">RDB_LOCUS18404</name>
</gene>
<comment type="caution">
    <text evidence="1">The sequence shown here is derived from an EMBL/GenBank/DDBJ whole genome shotgun (WGS) entry which is preliminary data.</text>
</comment>
<protein>
    <submittedName>
        <fullName evidence="1">Uncharacterized protein</fullName>
    </submittedName>
</protein>
<proteinExistence type="predicted"/>
<dbReference type="EMBL" id="CAJNJQ010000378">
    <property type="protein sequence ID" value="CAE7074152.1"/>
    <property type="molecule type" value="Genomic_DNA"/>
</dbReference>
<dbReference type="Proteomes" id="UP000663827">
    <property type="component" value="Unassembled WGS sequence"/>
</dbReference>
<evidence type="ECO:0000313" key="2">
    <source>
        <dbReference type="Proteomes" id="UP000663827"/>
    </source>
</evidence>
<organism evidence="1 2">
    <name type="scientific">Rhizoctonia solani</name>
    <dbReference type="NCBI Taxonomy" id="456999"/>
    <lineage>
        <taxon>Eukaryota</taxon>
        <taxon>Fungi</taxon>
        <taxon>Dikarya</taxon>
        <taxon>Basidiomycota</taxon>
        <taxon>Agaricomycotina</taxon>
        <taxon>Agaricomycetes</taxon>
        <taxon>Cantharellales</taxon>
        <taxon>Ceratobasidiaceae</taxon>
        <taxon>Rhizoctonia</taxon>
    </lineage>
</organism>
<name>A0A8H3DVF3_9AGAM</name>
<dbReference type="AlphaFoldDB" id="A0A8H3DVF3"/>
<reference evidence="1" key="1">
    <citation type="submission" date="2021-01" db="EMBL/GenBank/DDBJ databases">
        <authorList>
            <person name="Kaushik A."/>
        </authorList>
    </citation>
    <scope>NUCLEOTIDE SEQUENCE</scope>
    <source>
        <strain evidence="1">AG5</strain>
    </source>
</reference>
<evidence type="ECO:0000313" key="1">
    <source>
        <dbReference type="EMBL" id="CAE7074152.1"/>
    </source>
</evidence>
<accession>A0A8H3DVF3</accession>